<reference evidence="1" key="1">
    <citation type="journal article" date="2021" name="Nat. Commun.">
        <title>Genetic determinants of endophytism in the Arabidopsis root mycobiome.</title>
        <authorList>
            <person name="Mesny F."/>
            <person name="Miyauchi S."/>
            <person name="Thiergart T."/>
            <person name="Pickel B."/>
            <person name="Atanasova L."/>
            <person name="Karlsson M."/>
            <person name="Huettel B."/>
            <person name="Barry K.W."/>
            <person name="Haridas S."/>
            <person name="Chen C."/>
            <person name="Bauer D."/>
            <person name="Andreopoulos W."/>
            <person name="Pangilinan J."/>
            <person name="LaButti K."/>
            <person name="Riley R."/>
            <person name="Lipzen A."/>
            <person name="Clum A."/>
            <person name="Drula E."/>
            <person name="Henrissat B."/>
            <person name="Kohler A."/>
            <person name="Grigoriev I.V."/>
            <person name="Martin F.M."/>
            <person name="Hacquard S."/>
        </authorList>
    </citation>
    <scope>NUCLEOTIDE SEQUENCE</scope>
    <source>
        <strain evidence="1">MPI-SDFR-AT-0120</strain>
    </source>
</reference>
<dbReference type="SUPFAM" id="SSF54909">
    <property type="entry name" value="Dimeric alpha+beta barrel"/>
    <property type="match status" value="1"/>
</dbReference>
<name>A0A8K0R8Z0_9PLEO</name>
<dbReference type="PANTHER" id="PTHR40257">
    <property type="match status" value="1"/>
</dbReference>
<evidence type="ECO:0008006" key="3">
    <source>
        <dbReference type="Google" id="ProtNLM"/>
    </source>
</evidence>
<dbReference type="EMBL" id="JAGMVJ010000006">
    <property type="protein sequence ID" value="KAH7089665.1"/>
    <property type="molecule type" value="Genomic_DNA"/>
</dbReference>
<dbReference type="OrthoDB" id="3500395at2759"/>
<comment type="caution">
    <text evidence="1">The sequence shown here is derived from an EMBL/GenBank/DDBJ whole genome shotgun (WGS) entry which is preliminary data.</text>
</comment>
<dbReference type="Gene3D" id="3.30.70.100">
    <property type="match status" value="1"/>
</dbReference>
<evidence type="ECO:0000313" key="2">
    <source>
        <dbReference type="Proteomes" id="UP000813461"/>
    </source>
</evidence>
<dbReference type="Proteomes" id="UP000813461">
    <property type="component" value="Unassembled WGS sequence"/>
</dbReference>
<proteinExistence type="predicted"/>
<dbReference type="PANTHER" id="PTHR40257:SF1">
    <property type="entry name" value="DUF1330 DOMAIN-CONTAINING PROTEIN"/>
    <property type="match status" value="1"/>
</dbReference>
<accession>A0A8K0R8Z0</accession>
<dbReference type="AlphaFoldDB" id="A0A8K0R8Z0"/>
<dbReference type="InterPro" id="IPR011008">
    <property type="entry name" value="Dimeric_a/b-barrel"/>
</dbReference>
<protein>
    <recommendedName>
        <fullName evidence="3">DUF1330 domain-containing protein</fullName>
    </recommendedName>
</protein>
<gene>
    <name evidence="1" type="ORF">FB567DRAFT_590472</name>
</gene>
<organism evidence="1 2">
    <name type="scientific">Paraphoma chrysanthemicola</name>
    <dbReference type="NCBI Taxonomy" id="798071"/>
    <lineage>
        <taxon>Eukaryota</taxon>
        <taxon>Fungi</taxon>
        <taxon>Dikarya</taxon>
        <taxon>Ascomycota</taxon>
        <taxon>Pezizomycotina</taxon>
        <taxon>Dothideomycetes</taxon>
        <taxon>Pleosporomycetidae</taxon>
        <taxon>Pleosporales</taxon>
        <taxon>Pleosporineae</taxon>
        <taxon>Phaeosphaeriaceae</taxon>
        <taxon>Paraphoma</taxon>
    </lineage>
</organism>
<evidence type="ECO:0000313" key="1">
    <source>
        <dbReference type="EMBL" id="KAH7089665.1"/>
    </source>
</evidence>
<sequence>MAAKGTESRWVHLLDNIPGDLPEDKPIIMTNLLKFHDQARYPLGSPFTPTTGLEAWTVRYVKEYYRIGNEAGGLQLVYLGLGGATIVGETGEKWDAVALVKYPNIDTFRRAIGGEEYKEAALVHRDAALADWKLIATTEVKVEE</sequence>
<keyword evidence="2" id="KW-1185">Reference proteome</keyword>